<reference evidence="9" key="1">
    <citation type="submission" date="2025-08" db="UniProtKB">
        <authorList>
            <consortium name="RefSeq"/>
        </authorList>
    </citation>
    <scope>IDENTIFICATION</scope>
    <source>
        <tissue evidence="9">Blood</tissue>
    </source>
</reference>
<evidence type="ECO:0000256" key="6">
    <source>
        <dbReference type="SAM" id="SignalP"/>
    </source>
</evidence>
<dbReference type="SUPFAM" id="SSF48726">
    <property type="entry name" value="Immunoglobulin"/>
    <property type="match status" value="3"/>
</dbReference>
<organism evidence="8 9">
    <name type="scientific">Apteryx mantelli</name>
    <name type="common">North Island brown kiwi</name>
    <dbReference type="NCBI Taxonomy" id="2696672"/>
    <lineage>
        <taxon>Eukaryota</taxon>
        <taxon>Metazoa</taxon>
        <taxon>Chordata</taxon>
        <taxon>Craniata</taxon>
        <taxon>Vertebrata</taxon>
        <taxon>Euteleostomi</taxon>
        <taxon>Archelosauria</taxon>
        <taxon>Archosauria</taxon>
        <taxon>Dinosauria</taxon>
        <taxon>Saurischia</taxon>
        <taxon>Theropoda</taxon>
        <taxon>Coelurosauria</taxon>
        <taxon>Aves</taxon>
        <taxon>Palaeognathae</taxon>
        <taxon>Apterygiformes</taxon>
        <taxon>Apterygidae</taxon>
        <taxon>Apteryx</taxon>
    </lineage>
</organism>
<evidence type="ECO:0000256" key="2">
    <source>
        <dbReference type="ARBA" id="ARBA00023157"/>
    </source>
</evidence>
<dbReference type="PANTHER" id="PTHR16423:SF6">
    <property type="entry name" value="TRIGGERING RECEPTOR EXPRESSED ON MYELOID CELLS 2-RELATED"/>
    <property type="match status" value="1"/>
</dbReference>
<feature type="region of interest" description="Disordered" evidence="4">
    <location>
        <begin position="412"/>
        <end position="443"/>
    </location>
</feature>
<keyword evidence="9" id="KW-0675">Receptor</keyword>
<proteinExistence type="predicted"/>
<sequence>MELRVLLLLPLCCPGLQAQIPGAEESKREGSTLFVQCRYTTQAGFPSQKTWCRLSNGFCKALVETTYSNYKYINQVTAGRVTIEDDIKHGTISITIRNLQVQDSGLYACASSHNTDTYIPLKKISLNVFKELHRRELDSLSVQCPYNAQMDSTTKAWCRREGHTSCNIVVSTNYPSTRRYSKAQQNRTSIWDNTWDKTVTITMQKLQEQDSGVYRCLLYTHARRTQIMEVRLTVSKRTQQYTARESDMLSVQCPYSSLDYGAVMKAWCKAGAGEECVVLARTDWQPAQPGTTMIQDDSQRGTVTVTMEKLRAQDSGVYWCALYEHPHLFRIVEVTLNISRVSTETTLSVTASISQTTPSANNASFTTTAPPKSSSVNIFILLSVVLGILLILALISMITLYIKKCRQPRRGNRQAEDIYDKPEDTAQFQSTERMGSPRNDSKDLKYVTLDFTTQLSPEEPLYANVGPSQAPKKPKAETVEYANIALKQLPTNDKG</sequence>
<protein>
    <submittedName>
        <fullName evidence="9">Triggering receptor expressed on myeloid cells 1</fullName>
    </submittedName>
</protein>
<dbReference type="RefSeq" id="XP_013797476.2">
    <property type="nucleotide sequence ID" value="XM_013942022.2"/>
</dbReference>
<keyword evidence="1 6" id="KW-0732">Signal</keyword>
<feature type="transmembrane region" description="Helical" evidence="5">
    <location>
        <begin position="378"/>
        <end position="402"/>
    </location>
</feature>
<dbReference type="InterPro" id="IPR052314">
    <property type="entry name" value="Immune_rcpt_domain"/>
</dbReference>
<feature type="domain" description="Ig-like" evidence="7">
    <location>
        <begin position="138"/>
        <end position="216"/>
    </location>
</feature>
<accession>A0ABM2GGX6</accession>
<evidence type="ECO:0000313" key="9">
    <source>
        <dbReference type="RefSeq" id="XP_013797476.2"/>
    </source>
</evidence>
<feature type="chain" id="PRO_5046214026" evidence="6">
    <location>
        <begin position="19"/>
        <end position="495"/>
    </location>
</feature>
<feature type="domain" description="Ig-like" evidence="7">
    <location>
        <begin position="14"/>
        <end position="125"/>
    </location>
</feature>
<dbReference type="GeneID" id="106483954"/>
<dbReference type="InterPro" id="IPR013106">
    <property type="entry name" value="Ig_V-set"/>
</dbReference>
<evidence type="ECO:0000313" key="8">
    <source>
        <dbReference type="Proteomes" id="UP001652627"/>
    </source>
</evidence>
<keyword evidence="3" id="KW-0393">Immunoglobulin domain</keyword>
<keyword evidence="5" id="KW-1133">Transmembrane helix</keyword>
<gene>
    <name evidence="9" type="primary">TREM1</name>
</gene>
<evidence type="ECO:0000259" key="7">
    <source>
        <dbReference type="PROSITE" id="PS50835"/>
    </source>
</evidence>
<dbReference type="PANTHER" id="PTHR16423">
    <property type="entry name" value="TREM-LIKE TRANSCRIPT PROTEIN"/>
    <property type="match status" value="1"/>
</dbReference>
<keyword evidence="2" id="KW-1015">Disulfide bond</keyword>
<feature type="compositionally biased region" description="Basic and acidic residues" evidence="4">
    <location>
        <begin position="413"/>
        <end position="424"/>
    </location>
</feature>
<evidence type="ECO:0000256" key="4">
    <source>
        <dbReference type="SAM" id="MobiDB-lite"/>
    </source>
</evidence>
<evidence type="ECO:0000256" key="1">
    <source>
        <dbReference type="ARBA" id="ARBA00022729"/>
    </source>
</evidence>
<keyword evidence="5" id="KW-0472">Membrane</keyword>
<evidence type="ECO:0000256" key="5">
    <source>
        <dbReference type="SAM" id="Phobius"/>
    </source>
</evidence>
<feature type="signal peptide" evidence="6">
    <location>
        <begin position="1"/>
        <end position="18"/>
    </location>
</feature>
<keyword evidence="5" id="KW-0812">Transmembrane</keyword>
<dbReference type="InterPro" id="IPR007110">
    <property type="entry name" value="Ig-like_dom"/>
</dbReference>
<feature type="domain" description="Ig-like" evidence="7">
    <location>
        <begin position="225"/>
        <end position="348"/>
    </location>
</feature>
<dbReference type="Proteomes" id="UP001652627">
    <property type="component" value="Chromosome 25"/>
</dbReference>
<dbReference type="InterPro" id="IPR003599">
    <property type="entry name" value="Ig_sub"/>
</dbReference>
<dbReference type="PROSITE" id="PS50835">
    <property type="entry name" value="IG_LIKE"/>
    <property type="match status" value="3"/>
</dbReference>
<dbReference type="InterPro" id="IPR036179">
    <property type="entry name" value="Ig-like_dom_sf"/>
</dbReference>
<dbReference type="Gene3D" id="2.60.40.10">
    <property type="entry name" value="Immunoglobulins"/>
    <property type="match status" value="3"/>
</dbReference>
<evidence type="ECO:0000256" key="3">
    <source>
        <dbReference type="ARBA" id="ARBA00023319"/>
    </source>
</evidence>
<dbReference type="InterPro" id="IPR013783">
    <property type="entry name" value="Ig-like_fold"/>
</dbReference>
<dbReference type="Pfam" id="PF07686">
    <property type="entry name" value="V-set"/>
    <property type="match status" value="3"/>
</dbReference>
<dbReference type="SMART" id="SM00409">
    <property type="entry name" value="IG"/>
    <property type="match status" value="3"/>
</dbReference>
<keyword evidence="8" id="KW-1185">Reference proteome</keyword>
<name>A0ABM2GGX6_9AVES</name>